<accession>A0A940IJ79</accession>
<dbReference type="Proteomes" id="UP000725002">
    <property type="component" value="Unassembled WGS sequence"/>
</dbReference>
<dbReference type="EMBL" id="JADILV010000070">
    <property type="protein sequence ID" value="MBO8484330.1"/>
    <property type="molecule type" value="Genomic_DNA"/>
</dbReference>
<evidence type="ECO:0000313" key="1">
    <source>
        <dbReference type="EMBL" id="MBO8484330.1"/>
    </source>
</evidence>
<reference evidence="1" key="1">
    <citation type="submission" date="2020-10" db="EMBL/GenBank/DDBJ databases">
        <authorList>
            <person name="Gilroy R."/>
        </authorList>
    </citation>
    <scope>NUCLEOTIDE SEQUENCE</scope>
    <source>
        <strain evidence="1">G3-8215</strain>
    </source>
</reference>
<protein>
    <submittedName>
        <fullName evidence="1">DUF4906 domain-containing protein</fullName>
    </submittedName>
</protein>
<dbReference type="InterPro" id="IPR036278">
    <property type="entry name" value="Sialidase_sf"/>
</dbReference>
<name>A0A940IJ79_9BACT</name>
<dbReference type="SUPFAM" id="SSF50939">
    <property type="entry name" value="Sialidases"/>
    <property type="match status" value="1"/>
</dbReference>
<dbReference type="AlphaFoldDB" id="A0A940IJ79"/>
<gene>
    <name evidence="1" type="ORF">IAB75_09495</name>
</gene>
<organism evidence="1 2">
    <name type="scientific">Candidatus Cryptobacteroides avicola</name>
    <dbReference type="NCBI Taxonomy" id="2840757"/>
    <lineage>
        <taxon>Bacteria</taxon>
        <taxon>Pseudomonadati</taxon>
        <taxon>Bacteroidota</taxon>
        <taxon>Bacteroidia</taxon>
        <taxon>Bacteroidales</taxon>
        <taxon>Candidatus Cryptobacteroides</taxon>
    </lineage>
</organism>
<comment type="caution">
    <text evidence="1">The sequence shown here is derived from an EMBL/GenBank/DDBJ whole genome shotgun (WGS) entry which is preliminary data.</text>
</comment>
<reference evidence="1" key="2">
    <citation type="journal article" date="2021" name="PeerJ">
        <title>Extensive microbial diversity within the chicken gut microbiome revealed by metagenomics and culture.</title>
        <authorList>
            <person name="Gilroy R."/>
            <person name="Ravi A."/>
            <person name="Getino M."/>
            <person name="Pursley I."/>
            <person name="Horton D.L."/>
            <person name="Alikhan N.F."/>
            <person name="Baker D."/>
            <person name="Gharbi K."/>
            <person name="Hall N."/>
            <person name="Watson M."/>
            <person name="Adriaenssens E.M."/>
            <person name="Foster-Nyarko E."/>
            <person name="Jarju S."/>
            <person name="Secka A."/>
            <person name="Antonio M."/>
            <person name="Oren A."/>
            <person name="Chaudhuri R.R."/>
            <person name="La Ragione R."/>
            <person name="Hildebrand F."/>
            <person name="Pallen M.J."/>
        </authorList>
    </citation>
    <scope>NUCLEOTIDE SEQUENCE</scope>
    <source>
        <strain evidence="1">G3-8215</strain>
    </source>
</reference>
<evidence type="ECO:0000313" key="2">
    <source>
        <dbReference type="Proteomes" id="UP000725002"/>
    </source>
</evidence>
<proteinExistence type="predicted"/>
<sequence length="617" mass="66648">MGKIMFYVGCMAVGLQLQFLWGCAKMPGGAGTEDQARMTSVSFNITVRNGDTVWPSGGVGINDVNIYVYRDGKLEGSVFSGKTDKIGMQLESGREYRFYALSNVGLMYPPAEERLLKSSRYDIAGLPVLQSDDLPMSASSSAVVAGTHCSVSLSLVPVAAKLGLKVEAAERNGFHLKSIRIVNLAAEYSPFSDAYKARTMLPEDFSASQEEISAVSAGKIIYVPVLENCQGELFPGNTDSRNKTPDRLSSEYSSMCTWLEITAVCIGSGDGSGESVYRFCIGGDAVSDCNIVRNTYSRITLRLTGDSMTDYEWNVRNGVKAPEIGFIAAGESGTVSYSDRQGELIGIKVGDCTWRDMVYAGGRYVMVGDEGSLACSSDGESWQVADAGDADWMGIAYGDGKYVAVGYRMTPLRGKAYPKQVTGYSAVSEDGVSWKVSEMKRYCMEDVAYGKGLFVATGYYMTAGGGVKAGRFMKSSDGETWKTYLGFASDFPCLIYGKDRFVAIDDGDVVYSSDGIYWTDKENIGYRLVYNLAYGAGTYAGPDIYGNVVYSAGGLDWIKTETGEDGFSGIFYSNGFFLMPGKAGLLMFSDNGKTWKKAATDSSSDLYCAAVKVTEPL</sequence>